<proteinExistence type="predicted"/>
<protein>
    <submittedName>
        <fullName evidence="1">Uncharacterized protein</fullName>
    </submittedName>
</protein>
<feature type="non-terminal residue" evidence="1">
    <location>
        <position position="1"/>
    </location>
</feature>
<sequence>YYLPSLRVVINKLIICCFRQSLHTFKILNKLILQGYKVFSLDNYRYIYSFI</sequence>
<dbReference type="AlphaFoldDB" id="A0A6A5UQT2"/>
<organism evidence="1 2">
    <name type="scientific">Bimuria novae-zelandiae CBS 107.79</name>
    <dbReference type="NCBI Taxonomy" id="1447943"/>
    <lineage>
        <taxon>Eukaryota</taxon>
        <taxon>Fungi</taxon>
        <taxon>Dikarya</taxon>
        <taxon>Ascomycota</taxon>
        <taxon>Pezizomycotina</taxon>
        <taxon>Dothideomycetes</taxon>
        <taxon>Pleosporomycetidae</taxon>
        <taxon>Pleosporales</taxon>
        <taxon>Massarineae</taxon>
        <taxon>Didymosphaeriaceae</taxon>
        <taxon>Bimuria</taxon>
    </lineage>
</organism>
<gene>
    <name evidence="1" type="ORF">BU23DRAFT_484306</name>
</gene>
<dbReference type="EMBL" id="ML976735">
    <property type="protein sequence ID" value="KAF1967235.1"/>
    <property type="molecule type" value="Genomic_DNA"/>
</dbReference>
<dbReference type="OrthoDB" id="118105at2759"/>
<evidence type="ECO:0000313" key="2">
    <source>
        <dbReference type="Proteomes" id="UP000800036"/>
    </source>
</evidence>
<accession>A0A6A5UQT2</accession>
<dbReference type="Proteomes" id="UP000800036">
    <property type="component" value="Unassembled WGS sequence"/>
</dbReference>
<reference evidence="1" key="1">
    <citation type="journal article" date="2020" name="Stud. Mycol.">
        <title>101 Dothideomycetes genomes: a test case for predicting lifestyles and emergence of pathogens.</title>
        <authorList>
            <person name="Haridas S."/>
            <person name="Albert R."/>
            <person name="Binder M."/>
            <person name="Bloem J."/>
            <person name="Labutti K."/>
            <person name="Salamov A."/>
            <person name="Andreopoulos B."/>
            <person name="Baker S."/>
            <person name="Barry K."/>
            <person name="Bills G."/>
            <person name="Bluhm B."/>
            <person name="Cannon C."/>
            <person name="Castanera R."/>
            <person name="Culley D."/>
            <person name="Daum C."/>
            <person name="Ezra D."/>
            <person name="Gonzalez J."/>
            <person name="Henrissat B."/>
            <person name="Kuo A."/>
            <person name="Liang C."/>
            <person name="Lipzen A."/>
            <person name="Lutzoni F."/>
            <person name="Magnuson J."/>
            <person name="Mondo S."/>
            <person name="Nolan M."/>
            <person name="Ohm R."/>
            <person name="Pangilinan J."/>
            <person name="Park H.-J."/>
            <person name="Ramirez L."/>
            <person name="Alfaro M."/>
            <person name="Sun H."/>
            <person name="Tritt A."/>
            <person name="Yoshinaga Y."/>
            <person name="Zwiers L.-H."/>
            <person name="Turgeon B."/>
            <person name="Goodwin S."/>
            <person name="Spatafora J."/>
            <person name="Crous P."/>
            <person name="Grigoriev I."/>
        </authorList>
    </citation>
    <scope>NUCLEOTIDE SEQUENCE</scope>
    <source>
        <strain evidence="1">CBS 107.79</strain>
    </source>
</reference>
<evidence type="ECO:0000313" key="1">
    <source>
        <dbReference type="EMBL" id="KAF1967235.1"/>
    </source>
</evidence>
<keyword evidence="2" id="KW-1185">Reference proteome</keyword>
<name>A0A6A5UQT2_9PLEO</name>